<dbReference type="EMBL" id="CP066076">
    <property type="protein sequence ID" value="QQC65864.1"/>
    <property type="molecule type" value="Genomic_DNA"/>
</dbReference>
<dbReference type="SUPFAM" id="SSF53850">
    <property type="entry name" value="Periplasmic binding protein-like II"/>
    <property type="match status" value="1"/>
</dbReference>
<dbReference type="InterPro" id="IPR036388">
    <property type="entry name" value="WH-like_DNA-bd_sf"/>
</dbReference>
<dbReference type="KEGG" id="pgis:I6I06_24000"/>
<dbReference type="InterPro" id="IPR000847">
    <property type="entry name" value="LysR_HTH_N"/>
</dbReference>
<organism evidence="7 8">
    <name type="scientific">Paraburkholderia ginsengisoli</name>
    <dbReference type="NCBI Taxonomy" id="311231"/>
    <lineage>
        <taxon>Bacteria</taxon>
        <taxon>Pseudomonadati</taxon>
        <taxon>Pseudomonadota</taxon>
        <taxon>Betaproteobacteria</taxon>
        <taxon>Burkholderiales</taxon>
        <taxon>Burkholderiaceae</taxon>
        <taxon>Paraburkholderia</taxon>
    </lineage>
</organism>
<keyword evidence="4" id="KW-0804">Transcription</keyword>
<dbReference type="InterPro" id="IPR005119">
    <property type="entry name" value="LysR_subst-bd"/>
</dbReference>
<dbReference type="Pfam" id="PF00126">
    <property type="entry name" value="HTH_1"/>
    <property type="match status" value="1"/>
</dbReference>
<evidence type="ECO:0000313" key="8">
    <source>
        <dbReference type="Proteomes" id="UP000595610"/>
    </source>
</evidence>
<feature type="domain" description="HTH lysR-type" evidence="6">
    <location>
        <begin position="2"/>
        <end position="59"/>
    </location>
</feature>
<dbReference type="GO" id="GO:0003677">
    <property type="term" value="F:DNA binding"/>
    <property type="evidence" value="ECO:0007669"/>
    <property type="project" value="UniProtKB-KW"/>
</dbReference>
<dbReference type="SUPFAM" id="SSF46785">
    <property type="entry name" value="Winged helix' DNA-binding domain"/>
    <property type="match status" value="1"/>
</dbReference>
<accession>A0A7T4N5Z6</accession>
<dbReference type="Gene3D" id="1.10.10.10">
    <property type="entry name" value="Winged helix-like DNA-binding domain superfamily/Winged helix DNA-binding domain"/>
    <property type="match status" value="1"/>
</dbReference>
<evidence type="ECO:0000256" key="2">
    <source>
        <dbReference type="ARBA" id="ARBA00023015"/>
    </source>
</evidence>
<keyword evidence="8" id="KW-1185">Reference proteome</keyword>
<feature type="region of interest" description="Disordered" evidence="5">
    <location>
        <begin position="311"/>
        <end position="333"/>
    </location>
</feature>
<protein>
    <submittedName>
        <fullName evidence="7">LysR family transcriptional regulator</fullName>
    </submittedName>
</protein>
<dbReference type="Proteomes" id="UP000595610">
    <property type="component" value="Chromosome 2"/>
</dbReference>
<dbReference type="InterPro" id="IPR036390">
    <property type="entry name" value="WH_DNA-bd_sf"/>
</dbReference>
<dbReference type="Gene3D" id="3.40.190.10">
    <property type="entry name" value="Periplasmic binding protein-like II"/>
    <property type="match status" value="2"/>
</dbReference>
<keyword evidence="2" id="KW-0805">Transcription regulation</keyword>
<dbReference type="PROSITE" id="PS50931">
    <property type="entry name" value="HTH_LYSR"/>
    <property type="match status" value="1"/>
</dbReference>
<evidence type="ECO:0000256" key="3">
    <source>
        <dbReference type="ARBA" id="ARBA00023125"/>
    </source>
</evidence>
<dbReference type="FunFam" id="1.10.10.10:FF:000001">
    <property type="entry name" value="LysR family transcriptional regulator"/>
    <property type="match status" value="1"/>
</dbReference>
<reference evidence="7 8" key="1">
    <citation type="submission" date="2020-12" db="EMBL/GenBank/DDBJ databases">
        <title>FDA dAtabase for Regulatory Grade micrObial Sequences (FDA-ARGOS): Supporting development and validation of Infectious Disease Dx tests.</title>
        <authorList>
            <person name="Nelson B."/>
            <person name="Plummer A."/>
            <person name="Tallon L."/>
            <person name="Sadzewicz L."/>
            <person name="Zhao X."/>
            <person name="Boylan J."/>
            <person name="Ott S."/>
            <person name="Bowen H."/>
            <person name="Vavikolanu K."/>
            <person name="Mehta A."/>
            <person name="Aluvathingal J."/>
            <person name="Nadendla S."/>
            <person name="Myers T."/>
            <person name="Yan Y."/>
            <person name="Sichtig H."/>
        </authorList>
    </citation>
    <scope>NUCLEOTIDE SEQUENCE [LARGE SCALE GENOMIC DNA]</scope>
    <source>
        <strain evidence="7 8">FDAARGOS_1049</strain>
    </source>
</reference>
<dbReference type="Pfam" id="PF03466">
    <property type="entry name" value="LysR_substrate"/>
    <property type="match status" value="1"/>
</dbReference>
<evidence type="ECO:0000256" key="5">
    <source>
        <dbReference type="SAM" id="MobiDB-lite"/>
    </source>
</evidence>
<evidence type="ECO:0000259" key="6">
    <source>
        <dbReference type="PROSITE" id="PS50931"/>
    </source>
</evidence>
<evidence type="ECO:0000256" key="1">
    <source>
        <dbReference type="ARBA" id="ARBA00009437"/>
    </source>
</evidence>
<proteinExistence type="inferred from homology"/>
<comment type="similarity">
    <text evidence="1">Belongs to the LysR transcriptional regulatory family.</text>
</comment>
<evidence type="ECO:0000313" key="7">
    <source>
        <dbReference type="EMBL" id="QQC65864.1"/>
    </source>
</evidence>
<gene>
    <name evidence="7" type="ORF">I6I06_24000</name>
</gene>
<dbReference type="CDD" id="cd08414">
    <property type="entry name" value="PBP2_LTTR_aromatics_like"/>
    <property type="match status" value="1"/>
</dbReference>
<sequence>MLDIRQLQYFVAVAEEEHVGRAAERLHISQSPLSRQIAQLEERLGLTLFERSQQRIRLTADGRTFLAETRALLTHATRLESLARRLGRGDEGGLCIGYLENAMHSGVLSDALRTLRSTRPSVHIALYNMQSTDQLEGLRQRSLDIALVCEPPLKDDPDLDTAQLLSDPMLLALPESHPLAAAHDLTPEALGALDWIAVLQKEGALKHDNFVAACARAGFTPNISMEATEPLTALGLVAAGLGSAMIQSSLRRQAPSGVVLREVPWFTYRTPLWAAWHKVNLRPLVAIFREVLLENARVAAGRNVDANANAVGKPASAKEARRKKSVVASAGRG</sequence>
<evidence type="ECO:0000256" key="4">
    <source>
        <dbReference type="ARBA" id="ARBA00023163"/>
    </source>
</evidence>
<keyword evidence="3" id="KW-0238">DNA-binding</keyword>
<dbReference type="GO" id="GO:0003700">
    <property type="term" value="F:DNA-binding transcription factor activity"/>
    <property type="evidence" value="ECO:0007669"/>
    <property type="project" value="InterPro"/>
</dbReference>
<name>A0A7T4N5Z6_9BURK</name>
<dbReference type="GO" id="GO:0032993">
    <property type="term" value="C:protein-DNA complex"/>
    <property type="evidence" value="ECO:0007669"/>
    <property type="project" value="TreeGrafter"/>
</dbReference>
<dbReference type="RefSeq" id="WP_084585334.1">
    <property type="nucleotide sequence ID" value="NZ_CP066076.1"/>
</dbReference>
<dbReference type="PANTHER" id="PTHR30346:SF17">
    <property type="entry name" value="LYSR FAMILY TRANSCRIPTIONAL REGULATOR"/>
    <property type="match status" value="1"/>
</dbReference>
<dbReference type="PANTHER" id="PTHR30346">
    <property type="entry name" value="TRANSCRIPTIONAL DUAL REGULATOR HCAR-RELATED"/>
    <property type="match status" value="1"/>
</dbReference>
<dbReference type="AlphaFoldDB" id="A0A7T4N5Z6"/>
<dbReference type="PRINTS" id="PR00039">
    <property type="entry name" value="HTHLYSR"/>
</dbReference>